<dbReference type="RefSeq" id="WP_237875549.1">
    <property type="nucleotide sequence ID" value="NZ_JAKLTR010000017.1"/>
</dbReference>
<evidence type="ECO:0008006" key="3">
    <source>
        <dbReference type="Google" id="ProtNLM"/>
    </source>
</evidence>
<accession>A0ABS9KXP3</accession>
<protein>
    <recommendedName>
        <fullName evidence="3">DUF2474 domain-containing protein</fullName>
    </recommendedName>
</protein>
<keyword evidence="2" id="KW-1185">Reference proteome</keyword>
<name>A0ABS9KXP3_9BACT</name>
<dbReference type="EMBL" id="JAKLTR010000017">
    <property type="protein sequence ID" value="MCG2617012.1"/>
    <property type="molecule type" value="Genomic_DNA"/>
</dbReference>
<dbReference type="Proteomes" id="UP001165367">
    <property type="component" value="Unassembled WGS sequence"/>
</dbReference>
<evidence type="ECO:0000313" key="1">
    <source>
        <dbReference type="EMBL" id="MCG2617012.1"/>
    </source>
</evidence>
<proteinExistence type="predicted"/>
<gene>
    <name evidence="1" type="ORF">LZZ85_22140</name>
</gene>
<sequence>MVRPYHWYDPMLTRRMRALLTALIWVAWLTILLLQYDQILRVLISLKRYL</sequence>
<comment type="caution">
    <text evidence="1">The sequence shown here is derived from an EMBL/GenBank/DDBJ whole genome shotgun (WGS) entry which is preliminary data.</text>
</comment>
<reference evidence="1" key="1">
    <citation type="submission" date="2022-01" db="EMBL/GenBank/DDBJ databases">
        <authorList>
            <person name="Jo J.-H."/>
            <person name="Im W.-T."/>
        </authorList>
    </citation>
    <scope>NUCLEOTIDE SEQUENCE</scope>
    <source>
        <strain evidence="1">NA20</strain>
    </source>
</reference>
<evidence type="ECO:0000313" key="2">
    <source>
        <dbReference type="Proteomes" id="UP001165367"/>
    </source>
</evidence>
<organism evidence="1 2">
    <name type="scientific">Terrimonas ginsenosidimutans</name>
    <dbReference type="NCBI Taxonomy" id="2908004"/>
    <lineage>
        <taxon>Bacteria</taxon>
        <taxon>Pseudomonadati</taxon>
        <taxon>Bacteroidota</taxon>
        <taxon>Chitinophagia</taxon>
        <taxon>Chitinophagales</taxon>
        <taxon>Chitinophagaceae</taxon>
        <taxon>Terrimonas</taxon>
    </lineage>
</organism>